<comment type="similarity">
    <text evidence="2">Belongs to the thioredoxin family. DsbE subfamily.</text>
</comment>
<dbReference type="InterPro" id="IPR050553">
    <property type="entry name" value="Thioredoxin_ResA/DsbE_sf"/>
</dbReference>
<reference evidence="7 8" key="1">
    <citation type="submission" date="2020-10" db="EMBL/GenBank/DDBJ databases">
        <title>Phylogeny of dyella-like bacteria.</title>
        <authorList>
            <person name="Fu J."/>
        </authorList>
    </citation>
    <scope>NUCLEOTIDE SEQUENCE [LARGE SCALE GENOMIC DNA]</scope>
    <source>
        <strain evidence="7 8">JP1</strain>
    </source>
</reference>
<dbReference type="SUPFAM" id="SSF52833">
    <property type="entry name" value="Thioredoxin-like"/>
    <property type="match status" value="1"/>
</dbReference>
<dbReference type="InterPro" id="IPR036249">
    <property type="entry name" value="Thioredoxin-like_sf"/>
</dbReference>
<comment type="caution">
    <text evidence="7">The sequence shown here is derived from an EMBL/GenBank/DDBJ whole genome shotgun (WGS) entry which is preliminary data.</text>
</comment>
<dbReference type="PANTHER" id="PTHR42852:SF6">
    <property type="entry name" value="THIOL:DISULFIDE INTERCHANGE PROTEIN DSBE"/>
    <property type="match status" value="1"/>
</dbReference>
<evidence type="ECO:0000256" key="3">
    <source>
        <dbReference type="ARBA" id="ARBA00022748"/>
    </source>
</evidence>
<keyword evidence="8" id="KW-1185">Reference proteome</keyword>
<feature type="domain" description="Thioredoxin" evidence="6">
    <location>
        <begin position="35"/>
        <end position="177"/>
    </location>
</feature>
<dbReference type="PANTHER" id="PTHR42852">
    <property type="entry name" value="THIOL:DISULFIDE INTERCHANGE PROTEIN DSBE"/>
    <property type="match status" value="1"/>
</dbReference>
<keyword evidence="3" id="KW-0201">Cytochrome c-type biogenesis</keyword>
<dbReference type="InterPro" id="IPR004799">
    <property type="entry name" value="Periplasmic_diS_OxRdtase_DsbE"/>
</dbReference>
<evidence type="ECO:0000313" key="8">
    <source>
        <dbReference type="Proteomes" id="UP001620461"/>
    </source>
</evidence>
<sequence length="193" mass="20735">MSRLLPFFAFLLLAALLGFGIWWNSSHDPSAVPSPLINKPAPAFALPRLDDPAQTVSKNAMLGKAYLVNVFASWCFACGEEHPVLMAEAKSLGIPVIGYDYKDDPNDAKAWLAQHGNPYDTVIADSSGHTAIDFGVYGAPESFLIDGNGVIRYKRIGPLTPEVIAQQLKPAIAALQDASSRQGESPADRARSP</sequence>
<comment type="subcellular location">
    <subcellularLocation>
        <location evidence="1">Cell inner membrane</location>
        <topology evidence="1">Single-pass membrane protein</topology>
        <orientation evidence="1">Periplasmic side</orientation>
    </subcellularLocation>
</comment>
<dbReference type="InterPro" id="IPR013766">
    <property type="entry name" value="Thioredoxin_domain"/>
</dbReference>
<evidence type="ECO:0000256" key="2">
    <source>
        <dbReference type="ARBA" id="ARBA00007758"/>
    </source>
</evidence>
<dbReference type="CDD" id="cd03010">
    <property type="entry name" value="TlpA_like_DsbE"/>
    <property type="match status" value="1"/>
</dbReference>
<dbReference type="RefSeq" id="WP_404544765.1">
    <property type="nucleotide sequence ID" value="NZ_JADIKJ010000002.1"/>
</dbReference>
<evidence type="ECO:0000313" key="7">
    <source>
        <dbReference type="EMBL" id="MFK2899207.1"/>
    </source>
</evidence>
<dbReference type="PROSITE" id="PS51352">
    <property type="entry name" value="THIOREDOXIN_2"/>
    <property type="match status" value="1"/>
</dbReference>
<evidence type="ECO:0000256" key="1">
    <source>
        <dbReference type="ARBA" id="ARBA00004383"/>
    </source>
</evidence>
<proteinExistence type="inferred from homology"/>
<organism evidence="7 8">
    <name type="scientific">Dyella jejuensis</name>
    <dbReference type="NCBI Taxonomy" id="1432009"/>
    <lineage>
        <taxon>Bacteria</taxon>
        <taxon>Pseudomonadati</taxon>
        <taxon>Pseudomonadota</taxon>
        <taxon>Gammaproteobacteria</taxon>
        <taxon>Lysobacterales</taxon>
        <taxon>Rhodanobacteraceae</taxon>
        <taxon>Dyella</taxon>
    </lineage>
</organism>
<dbReference type="InterPro" id="IPR013740">
    <property type="entry name" value="Redoxin"/>
</dbReference>
<name>A0ABW8JDN9_9GAMM</name>
<dbReference type="EMBL" id="JADIKJ010000002">
    <property type="protein sequence ID" value="MFK2899207.1"/>
    <property type="molecule type" value="Genomic_DNA"/>
</dbReference>
<dbReference type="Proteomes" id="UP001620461">
    <property type="component" value="Unassembled WGS sequence"/>
</dbReference>
<evidence type="ECO:0000256" key="4">
    <source>
        <dbReference type="ARBA" id="ARBA00023157"/>
    </source>
</evidence>
<dbReference type="Gene3D" id="3.40.30.10">
    <property type="entry name" value="Glutaredoxin"/>
    <property type="match status" value="1"/>
</dbReference>
<dbReference type="Pfam" id="PF08534">
    <property type="entry name" value="Redoxin"/>
    <property type="match status" value="1"/>
</dbReference>
<accession>A0ABW8JDN9</accession>
<keyword evidence="5" id="KW-0676">Redox-active center</keyword>
<evidence type="ECO:0000256" key="5">
    <source>
        <dbReference type="ARBA" id="ARBA00023284"/>
    </source>
</evidence>
<protein>
    <submittedName>
        <fullName evidence="7">DsbE family thiol:disulfide interchange protein</fullName>
    </submittedName>
</protein>
<gene>
    <name evidence="7" type="ORF">ISP15_02580</name>
</gene>
<evidence type="ECO:0000259" key="6">
    <source>
        <dbReference type="PROSITE" id="PS51352"/>
    </source>
</evidence>
<dbReference type="NCBIfam" id="TIGR00385">
    <property type="entry name" value="dsbE"/>
    <property type="match status" value="1"/>
</dbReference>
<keyword evidence="4" id="KW-1015">Disulfide bond</keyword>